<dbReference type="SUPFAM" id="SSF51351">
    <property type="entry name" value="Triosephosphate isomerase (TIM)"/>
    <property type="match status" value="1"/>
</dbReference>
<dbReference type="HOGENOM" id="CLU_024251_2_3_9"/>
<dbReference type="GO" id="GO:0004807">
    <property type="term" value="F:triose-phosphate isomerase activity"/>
    <property type="evidence" value="ECO:0007669"/>
    <property type="project" value="UniProtKB-UniRule"/>
</dbReference>
<comment type="pathway">
    <text evidence="9 10">Carbohydrate biosynthesis; gluconeogenesis.</text>
</comment>
<dbReference type="UniPathway" id="UPA00138"/>
<reference evidence="12" key="1">
    <citation type="submission" date="2010-04" db="EMBL/GenBank/DDBJ databases">
        <title>The genome sequence of Listeria monocytogenes strain 10403S.</title>
        <authorList>
            <consortium name="The Broad Institute Genome Sequencing Platform"/>
            <consortium name="The Broad Institute Genome Sequencing Center for Infectious Disease."/>
            <person name="Borowsky M."/>
            <person name="Borodovsky M."/>
            <person name="Young S.K."/>
            <person name="Zeng Q."/>
            <person name="Koehrsen M."/>
            <person name="Fitzgerald M."/>
            <person name="Wiedmann M."/>
            <person name="Swaminathan B."/>
            <person name="Lauer P."/>
            <person name="Portnoy D."/>
            <person name="Cossart P."/>
            <person name="Buchrieser C."/>
            <person name="Higgins D."/>
            <person name="Abouelleil A."/>
            <person name="Alvarado L."/>
            <person name="Arachchi H.M."/>
            <person name="Berlin A."/>
            <person name="Borenstein D."/>
            <person name="Brown A."/>
            <person name="Chapman S.B."/>
            <person name="Chen Z."/>
            <person name="Dunbar C.D."/>
            <person name="Engels R."/>
            <person name="Freedman E."/>
            <person name="Gearin G."/>
            <person name="Gellesch M."/>
            <person name="Goldberg J."/>
            <person name="Griggs A."/>
            <person name="Gujja S."/>
            <person name="Heilman E."/>
            <person name="Heiman D."/>
            <person name="Howarth C."/>
            <person name="Jen D."/>
            <person name="Larson L."/>
            <person name="Lui A."/>
            <person name="MacDonald J."/>
            <person name="Mehta T."/>
            <person name="Montmayeur A."/>
            <person name="Neiman D."/>
            <person name="Park D."/>
            <person name="Pearson M."/>
            <person name="Priest M."/>
            <person name="Richards J."/>
            <person name="Roberts A."/>
            <person name="Saif S."/>
            <person name="Shea T."/>
            <person name="Shenoy N."/>
            <person name="Sisk P."/>
            <person name="Stolte C."/>
            <person name="Sykes S."/>
            <person name="Walk T."/>
            <person name="White J."/>
            <person name="Yandava C."/>
            <person name="Haas B."/>
            <person name="Nusbaum C."/>
            <person name="Birren B."/>
        </authorList>
    </citation>
    <scope>NUCLEOTIDE SEQUENCE [LARGE SCALE GENOMIC DNA]</scope>
    <source>
        <strain evidence="12">10403S</strain>
    </source>
</reference>
<dbReference type="FunFam" id="3.20.20.70:FF:000016">
    <property type="entry name" value="Triosephosphate isomerase"/>
    <property type="match status" value="1"/>
</dbReference>
<dbReference type="PANTHER" id="PTHR21139:SF42">
    <property type="entry name" value="TRIOSEPHOSPHATE ISOMERASE"/>
    <property type="match status" value="1"/>
</dbReference>
<dbReference type="PANTHER" id="PTHR21139">
    <property type="entry name" value="TRIOSEPHOSPHATE ISOMERASE"/>
    <property type="match status" value="1"/>
</dbReference>
<evidence type="ECO:0000256" key="6">
    <source>
        <dbReference type="ARBA" id="ARBA00022490"/>
    </source>
</evidence>
<proteinExistence type="inferred from homology"/>
<dbReference type="GO" id="GO:0005829">
    <property type="term" value="C:cytosol"/>
    <property type="evidence" value="ECO:0007669"/>
    <property type="project" value="TreeGrafter"/>
</dbReference>
<evidence type="ECO:0000256" key="4">
    <source>
        <dbReference type="ARBA" id="ARBA00019397"/>
    </source>
</evidence>
<comment type="subcellular location">
    <subcellularLocation>
        <location evidence="9 10">Cytoplasm</location>
    </subcellularLocation>
</comment>
<feature type="active site" description="Electrophile" evidence="9">
    <location>
        <position position="99"/>
    </location>
</feature>
<evidence type="ECO:0000256" key="8">
    <source>
        <dbReference type="ARBA" id="ARBA00023235"/>
    </source>
</evidence>
<evidence type="ECO:0000256" key="2">
    <source>
        <dbReference type="ARBA" id="ARBA00007422"/>
    </source>
</evidence>
<feature type="binding site" evidence="9">
    <location>
        <position position="177"/>
    </location>
    <ligand>
        <name>substrate</name>
    </ligand>
</feature>
<dbReference type="UniPathway" id="UPA00109">
    <property type="reaction ID" value="UER00189"/>
</dbReference>
<sequence length="255" mass="27397">MFIQMRKPIIAGNWKMNKTAAKAGQFAEDVKNNVPSSDAVESVVAAPALFLQELVRLTEGTNLRVSAQNCYFEDEGAFTGEISPFALADLGVSYVIIGHSERREYFHETDEDINKKAHAIFKHGMTPIICCGETLDQREAGQTDTWVRGQIRAALAGLTEEQVIKSVIAYEPIWAIGTGKSSTSADANETCAVIRAEVADAVSQKAADAVRIQYGGSVKPENIADYLAESDIDGALVGGASLEPASFLALLEAVK</sequence>
<dbReference type="InterPro" id="IPR022896">
    <property type="entry name" value="TrioseP_Isoase_bac/euk"/>
</dbReference>
<dbReference type="InterPro" id="IPR000652">
    <property type="entry name" value="Triosephosphate_isomerase"/>
</dbReference>
<keyword evidence="7 9" id="KW-0324">Glycolysis</keyword>
<feature type="active site" description="Proton acceptor" evidence="9">
    <location>
        <position position="171"/>
    </location>
</feature>
<keyword evidence="8 9" id="KW-0413">Isomerase</keyword>
<feature type="binding site" evidence="9">
    <location>
        <begin position="238"/>
        <end position="239"/>
    </location>
    <ligand>
        <name>substrate</name>
    </ligand>
</feature>
<evidence type="ECO:0000256" key="1">
    <source>
        <dbReference type="ARBA" id="ARBA00004680"/>
    </source>
</evidence>
<dbReference type="CDD" id="cd00311">
    <property type="entry name" value="TIM"/>
    <property type="match status" value="1"/>
</dbReference>
<comment type="function">
    <text evidence="9">Involved in the gluconeogenesis. Catalyzes stereospecifically the conversion of dihydroxyacetone phosphate (DHAP) to D-glyceraldehyde-3-phosphate (G3P).</text>
</comment>
<dbReference type="EC" id="5.3.1.1" evidence="3 9"/>
<evidence type="ECO:0000256" key="7">
    <source>
        <dbReference type="ARBA" id="ARBA00023152"/>
    </source>
</evidence>
<keyword evidence="6 9" id="KW-0963">Cytoplasm</keyword>
<organism evidence="11 12">
    <name type="scientific">Listeria monocytogenes serotype 1/2a (strain 10403S)</name>
    <dbReference type="NCBI Taxonomy" id="393133"/>
    <lineage>
        <taxon>Bacteria</taxon>
        <taxon>Bacillati</taxon>
        <taxon>Bacillota</taxon>
        <taxon>Bacilli</taxon>
        <taxon>Bacillales</taxon>
        <taxon>Listeriaceae</taxon>
        <taxon>Listeria</taxon>
    </lineage>
</organism>
<dbReference type="InterPro" id="IPR035990">
    <property type="entry name" value="TIM_sf"/>
</dbReference>
<dbReference type="KEGG" id="lmt:LMRG_01791"/>
<feature type="binding site" evidence="9">
    <location>
        <begin position="13"/>
        <end position="15"/>
    </location>
    <ligand>
        <name>substrate</name>
    </ligand>
</feature>
<comment type="subunit">
    <text evidence="9 10">Homodimer.</text>
</comment>
<evidence type="ECO:0000256" key="5">
    <source>
        <dbReference type="ARBA" id="ARBA00022432"/>
    </source>
</evidence>
<dbReference type="GO" id="GO:0006096">
    <property type="term" value="P:glycolytic process"/>
    <property type="evidence" value="ECO:0007669"/>
    <property type="project" value="UniProtKB-UniRule"/>
</dbReference>
<dbReference type="HAMAP" id="MF_00147_B">
    <property type="entry name" value="TIM_B"/>
    <property type="match status" value="1"/>
</dbReference>
<dbReference type="Pfam" id="PF00121">
    <property type="entry name" value="TIM"/>
    <property type="match status" value="1"/>
</dbReference>
<accession>A0A0H3GIY7</accession>
<comment type="similarity">
    <text evidence="2 9 10">Belongs to the triosephosphate isomerase family.</text>
</comment>
<dbReference type="AlphaFoldDB" id="A0A0H3GIY7"/>
<dbReference type="GO" id="GO:0006094">
    <property type="term" value="P:gluconeogenesis"/>
    <property type="evidence" value="ECO:0007669"/>
    <property type="project" value="UniProtKB-UniRule"/>
</dbReference>
<dbReference type="InterPro" id="IPR013785">
    <property type="entry name" value="Aldolase_TIM"/>
</dbReference>
<gene>
    <name evidence="9" type="primary">tpiA</name>
    <name evidence="11" type="ordered locus">LMRG_01791</name>
</gene>
<dbReference type="GO" id="GO:0019563">
    <property type="term" value="P:glycerol catabolic process"/>
    <property type="evidence" value="ECO:0007669"/>
    <property type="project" value="TreeGrafter"/>
</dbReference>
<dbReference type="InterPro" id="IPR020861">
    <property type="entry name" value="Triosephosphate_isomerase_AS"/>
</dbReference>
<comment type="catalytic activity">
    <reaction evidence="9 10">
        <text>D-glyceraldehyde 3-phosphate = dihydroxyacetone phosphate</text>
        <dbReference type="Rhea" id="RHEA:18585"/>
        <dbReference type="ChEBI" id="CHEBI:57642"/>
        <dbReference type="ChEBI" id="CHEBI:59776"/>
        <dbReference type="EC" id="5.3.1.1"/>
    </reaction>
</comment>
<dbReference type="PROSITE" id="PS00171">
    <property type="entry name" value="TIM_1"/>
    <property type="match status" value="1"/>
</dbReference>
<dbReference type="Gene3D" id="3.20.20.70">
    <property type="entry name" value="Aldolase class I"/>
    <property type="match status" value="1"/>
</dbReference>
<keyword evidence="5 9" id="KW-0312">Gluconeogenesis</keyword>
<evidence type="ECO:0000256" key="10">
    <source>
        <dbReference type="RuleBase" id="RU363013"/>
    </source>
</evidence>
<comment type="pathway">
    <text evidence="1 9 10">Carbohydrate degradation; glycolysis; D-glyceraldehyde 3-phosphate from glycerone phosphate: step 1/1.</text>
</comment>
<evidence type="ECO:0000313" key="12">
    <source>
        <dbReference type="Proteomes" id="UP000001288"/>
    </source>
</evidence>
<dbReference type="NCBIfam" id="TIGR00419">
    <property type="entry name" value="tim"/>
    <property type="match status" value="1"/>
</dbReference>
<feature type="binding site" evidence="9">
    <location>
        <position position="217"/>
    </location>
    <ligand>
        <name>substrate</name>
    </ligand>
</feature>
<protein>
    <recommendedName>
        <fullName evidence="4 9">Triosephosphate isomerase</fullName>
        <shortName evidence="9">TIM</shortName>
        <shortName evidence="9">TPI</shortName>
        <ecNumber evidence="3 9">5.3.1.1</ecNumber>
    </recommendedName>
    <alternativeName>
        <fullName evidence="9">Triose-phosphate isomerase</fullName>
    </alternativeName>
</protein>
<dbReference type="Proteomes" id="UP000001288">
    <property type="component" value="Chromosome"/>
</dbReference>
<evidence type="ECO:0000256" key="9">
    <source>
        <dbReference type="HAMAP-Rule" id="MF_00147"/>
    </source>
</evidence>
<name>A0A0H3GIY7_LISM4</name>
<evidence type="ECO:0000313" key="11">
    <source>
        <dbReference type="EMBL" id="AEO07433.1"/>
    </source>
</evidence>
<evidence type="ECO:0000256" key="3">
    <source>
        <dbReference type="ARBA" id="ARBA00011940"/>
    </source>
</evidence>
<dbReference type="PROSITE" id="PS51440">
    <property type="entry name" value="TIM_2"/>
    <property type="match status" value="1"/>
</dbReference>
<dbReference type="GO" id="GO:0046166">
    <property type="term" value="P:glyceraldehyde-3-phosphate biosynthetic process"/>
    <property type="evidence" value="ECO:0007669"/>
    <property type="project" value="TreeGrafter"/>
</dbReference>
<dbReference type="EMBL" id="CP002002">
    <property type="protein sequence ID" value="AEO07433.1"/>
    <property type="molecule type" value="Genomic_DNA"/>
</dbReference>